<reference evidence="13 14" key="1">
    <citation type="journal article" date="2021" name="Sci. Rep.">
        <title>Genome sequencing of the multicellular alga Astrephomene provides insights into convergent evolution of germ-soma differentiation.</title>
        <authorList>
            <person name="Yamashita S."/>
            <person name="Yamamoto K."/>
            <person name="Matsuzaki R."/>
            <person name="Suzuki S."/>
            <person name="Yamaguchi H."/>
            <person name="Hirooka S."/>
            <person name="Minakuchi Y."/>
            <person name="Miyagishima S."/>
            <person name="Kawachi M."/>
            <person name="Toyoda A."/>
            <person name="Nozaki H."/>
        </authorList>
    </citation>
    <scope>NUCLEOTIDE SEQUENCE [LARGE SCALE GENOMIC DNA]</scope>
    <source>
        <strain evidence="13 14">NIES-4017</strain>
    </source>
</reference>
<feature type="domain" description="Peptidase M3A/M3B catalytic" evidence="12">
    <location>
        <begin position="279"/>
        <end position="662"/>
    </location>
</feature>
<evidence type="ECO:0000256" key="10">
    <source>
        <dbReference type="RuleBase" id="RU003435"/>
    </source>
</evidence>
<comment type="cofactor">
    <cofactor evidence="10">
        <name>Zn(2+)</name>
        <dbReference type="ChEBI" id="CHEBI:29105"/>
    </cofactor>
    <text evidence="10">Binds 1 zinc ion.</text>
</comment>
<dbReference type="InterPro" id="IPR024077">
    <property type="entry name" value="Neurolysin/TOP_dom2"/>
</dbReference>
<evidence type="ECO:0000256" key="2">
    <source>
        <dbReference type="ARBA" id="ARBA00006040"/>
    </source>
</evidence>
<dbReference type="InterPro" id="IPR024079">
    <property type="entry name" value="MetalloPept_cat_dom_sf"/>
</dbReference>
<keyword evidence="14" id="KW-1185">Reference proteome</keyword>
<evidence type="ECO:0000256" key="11">
    <source>
        <dbReference type="SAM" id="MobiDB-lite"/>
    </source>
</evidence>
<dbReference type="PANTHER" id="PTHR11804:SF79">
    <property type="entry name" value="MITOCHONDRIAL INTERMEDIATE PEPTIDASE"/>
    <property type="match status" value="1"/>
</dbReference>
<dbReference type="InterPro" id="IPR001567">
    <property type="entry name" value="Pept_M3A_M3B_dom"/>
</dbReference>
<evidence type="ECO:0000256" key="7">
    <source>
        <dbReference type="ARBA" id="ARBA00022946"/>
    </source>
</evidence>
<dbReference type="EMBL" id="BMAR01000019">
    <property type="protein sequence ID" value="GFR47668.1"/>
    <property type="molecule type" value="Genomic_DNA"/>
</dbReference>
<feature type="compositionally biased region" description="Low complexity" evidence="11">
    <location>
        <begin position="845"/>
        <end position="854"/>
    </location>
</feature>
<feature type="region of interest" description="Disordered" evidence="11">
    <location>
        <begin position="806"/>
        <end position="856"/>
    </location>
</feature>
<evidence type="ECO:0000313" key="13">
    <source>
        <dbReference type="EMBL" id="GFR47668.1"/>
    </source>
</evidence>
<feature type="domain" description="Peptidase M3A/M3B catalytic" evidence="12">
    <location>
        <begin position="709"/>
        <end position="798"/>
    </location>
</feature>
<dbReference type="PANTHER" id="PTHR11804">
    <property type="entry name" value="PROTEASE M3 THIMET OLIGOPEPTIDASE-RELATED"/>
    <property type="match status" value="1"/>
</dbReference>
<keyword evidence="8 10" id="KW-0482">Metalloprotease</keyword>
<evidence type="ECO:0000256" key="4">
    <source>
        <dbReference type="ARBA" id="ARBA00022723"/>
    </source>
</evidence>
<comment type="similarity">
    <text evidence="2 10">Belongs to the peptidase M3 family.</text>
</comment>
<proteinExistence type="inferred from homology"/>
<evidence type="ECO:0000256" key="1">
    <source>
        <dbReference type="ARBA" id="ARBA00004173"/>
    </source>
</evidence>
<keyword evidence="6 10" id="KW-0862">Zinc</keyword>
<keyword evidence="9" id="KW-0496">Mitochondrion</keyword>
<dbReference type="Pfam" id="PF01432">
    <property type="entry name" value="Peptidase_M3"/>
    <property type="match status" value="2"/>
</dbReference>
<dbReference type="GO" id="GO:0006518">
    <property type="term" value="P:peptide metabolic process"/>
    <property type="evidence" value="ECO:0007669"/>
    <property type="project" value="TreeGrafter"/>
</dbReference>
<feature type="compositionally biased region" description="Low complexity" evidence="11">
    <location>
        <begin position="810"/>
        <end position="823"/>
    </location>
</feature>
<dbReference type="Gene3D" id="3.40.390.10">
    <property type="entry name" value="Collagenase (Catalytic Domain)"/>
    <property type="match status" value="1"/>
</dbReference>
<keyword evidence="3 10" id="KW-0645">Protease</keyword>
<organism evidence="13 14">
    <name type="scientific">Astrephomene gubernaculifera</name>
    <dbReference type="NCBI Taxonomy" id="47775"/>
    <lineage>
        <taxon>Eukaryota</taxon>
        <taxon>Viridiplantae</taxon>
        <taxon>Chlorophyta</taxon>
        <taxon>core chlorophytes</taxon>
        <taxon>Chlorophyceae</taxon>
        <taxon>CS clade</taxon>
        <taxon>Chlamydomonadales</taxon>
        <taxon>Astrephomenaceae</taxon>
        <taxon>Astrephomene</taxon>
    </lineage>
</organism>
<evidence type="ECO:0000259" key="12">
    <source>
        <dbReference type="Pfam" id="PF01432"/>
    </source>
</evidence>
<sequence length="890" mass="95215">MLPVVSAILLGSKRWSRHVAGVIHDWQRHATPSCTGAQTCADGFSQQFRHFGDWRSMFRSSSGSGSAAQQSVGLFGRPELKQPQDWKRLADETEARCDELLAEVLECTAYDGVRVVALMDAMSDQLCRTYDAAECCRNVHVDAAWRQAAGRACVQLGAYISRVNHHEGLYGRLSEALEVYEVSVEALARREAPLLQPNRLAGWCPESVLVAQRLKQDMEQAGIHLPPDQRERMAELAAANGHFGAEFNAALTDPRQVGRVSLGFGRSAPLDPSSVASIMASEPSESVRRQVYLAAGLSPDCNQRLLEDMIAVRRDMARMQGYASYASLRTCGGSLAGSPSAVVTFLGRLAEEVRPLAEQELQALGQLKAAHMRSGASSPSSSSSKHPFGGKYDMYGKYGIAPWDVEYYAALARRQRVTSPPTALLRYTAVPSVLSGIRTLLANLFGMDLSISPAAPGEGWAPGVLRCDASLPQLGPLGTIYLDLGDRPGKYPSAVTFPITCGRQLPADRNPRQQQPQQQQQGPPRQLPVMALLASASGRCPATGQQALSYRELRVLLHELGHCCHSLLSRTKYQHLWGTRCAQDLVEVPSHLFEHFASDPRVMAVLARDRSGAVSKSDQGEPLPEGLLRELLSGRATTAALELQQQLVLSLADQWYHGEHPPGLLDPPPPSASAASGSLSLSDLESYSSISRVASLLAGVEAGAEAAGRTTSEVWGQAVETASSVPYVPGTSPELRVGHLAIYGGTYYGYVYARCLAAQLWHTTGLAEAPMDRGAGNLLRDRLLGPGGSLEPLHLIAGLAAATGGGTGSSGNSNGAGSSSSNGNGNGSNGKQQQRAPVRDREQQRQLQAAEQQRGLSSALGEGRLLQALAGGYAPRPDRYLEGLEAGTAV</sequence>
<feature type="region of interest" description="Disordered" evidence="11">
    <location>
        <begin position="505"/>
        <end position="525"/>
    </location>
</feature>
<keyword evidence="7" id="KW-0809">Transit peptide</keyword>
<gene>
    <name evidence="13" type="ORF">Agub_g9412</name>
</gene>
<dbReference type="Gene3D" id="1.10.1370.10">
    <property type="entry name" value="Neurolysin, domain 3"/>
    <property type="match status" value="1"/>
</dbReference>
<comment type="subcellular location">
    <subcellularLocation>
        <location evidence="1">Mitochondrion</location>
    </subcellularLocation>
</comment>
<dbReference type="SUPFAM" id="SSF55486">
    <property type="entry name" value="Metalloproteases ('zincins'), catalytic domain"/>
    <property type="match status" value="1"/>
</dbReference>
<evidence type="ECO:0000256" key="8">
    <source>
        <dbReference type="ARBA" id="ARBA00023049"/>
    </source>
</evidence>
<evidence type="ECO:0000256" key="6">
    <source>
        <dbReference type="ARBA" id="ARBA00022833"/>
    </source>
</evidence>
<accession>A0AAD3DTP7</accession>
<dbReference type="Proteomes" id="UP001054857">
    <property type="component" value="Unassembled WGS sequence"/>
</dbReference>
<dbReference type="AlphaFoldDB" id="A0AAD3DTP7"/>
<dbReference type="InterPro" id="IPR033851">
    <property type="entry name" value="M3A_MIP"/>
</dbReference>
<evidence type="ECO:0000256" key="9">
    <source>
        <dbReference type="ARBA" id="ARBA00023128"/>
    </source>
</evidence>
<name>A0AAD3DTP7_9CHLO</name>
<dbReference type="InterPro" id="IPR045090">
    <property type="entry name" value="Pept_M3A_M3B"/>
</dbReference>
<feature type="compositionally biased region" description="Low complexity" evidence="11">
    <location>
        <begin position="512"/>
        <end position="524"/>
    </location>
</feature>
<dbReference type="GO" id="GO:0004222">
    <property type="term" value="F:metalloendopeptidase activity"/>
    <property type="evidence" value="ECO:0007669"/>
    <property type="project" value="InterPro"/>
</dbReference>
<dbReference type="GO" id="GO:0005739">
    <property type="term" value="C:mitochondrion"/>
    <property type="evidence" value="ECO:0007669"/>
    <property type="project" value="UniProtKB-SubCell"/>
</dbReference>
<comment type="caution">
    <text evidence="13">The sequence shown here is derived from an EMBL/GenBank/DDBJ whole genome shotgun (WGS) entry which is preliminary data.</text>
</comment>
<evidence type="ECO:0000256" key="3">
    <source>
        <dbReference type="ARBA" id="ARBA00022670"/>
    </source>
</evidence>
<dbReference type="CDD" id="cd06457">
    <property type="entry name" value="M3A_MIP"/>
    <property type="match status" value="1"/>
</dbReference>
<keyword evidence="4 10" id="KW-0479">Metal-binding</keyword>
<dbReference type="GO" id="GO:0006508">
    <property type="term" value="P:proteolysis"/>
    <property type="evidence" value="ECO:0007669"/>
    <property type="project" value="UniProtKB-KW"/>
</dbReference>
<protein>
    <recommendedName>
        <fullName evidence="12">Peptidase M3A/M3B catalytic domain-containing protein</fullName>
    </recommendedName>
</protein>
<keyword evidence="5 10" id="KW-0378">Hydrolase</keyword>
<evidence type="ECO:0000256" key="5">
    <source>
        <dbReference type="ARBA" id="ARBA00022801"/>
    </source>
</evidence>
<dbReference type="GO" id="GO:0046872">
    <property type="term" value="F:metal ion binding"/>
    <property type="evidence" value="ECO:0007669"/>
    <property type="project" value="UniProtKB-UniRule"/>
</dbReference>
<evidence type="ECO:0000313" key="14">
    <source>
        <dbReference type="Proteomes" id="UP001054857"/>
    </source>
</evidence>